<dbReference type="EMBL" id="VFQX01000019">
    <property type="protein sequence ID" value="KAF0980397.1"/>
    <property type="molecule type" value="Genomic_DNA"/>
</dbReference>
<organism evidence="4 5">
    <name type="scientific">Naegleria fowleri</name>
    <name type="common">Brain eating amoeba</name>
    <dbReference type="NCBI Taxonomy" id="5763"/>
    <lineage>
        <taxon>Eukaryota</taxon>
        <taxon>Discoba</taxon>
        <taxon>Heterolobosea</taxon>
        <taxon>Tetramitia</taxon>
        <taxon>Eutetramitia</taxon>
        <taxon>Vahlkampfiidae</taxon>
        <taxon>Naegleria</taxon>
    </lineage>
</organism>
<feature type="transmembrane region" description="Helical" evidence="3">
    <location>
        <begin position="743"/>
        <end position="762"/>
    </location>
</feature>
<name>A0A6A5BT86_NAEFO</name>
<dbReference type="VEuPathDB" id="AmoebaDB:NfTy_027650"/>
<keyword evidence="5" id="KW-1185">Reference proteome</keyword>
<keyword evidence="3" id="KW-0472">Membrane</keyword>
<keyword evidence="3" id="KW-1133">Transmembrane helix</keyword>
<gene>
    <name evidence="4" type="ORF">FDP41_013611</name>
</gene>
<feature type="region of interest" description="Disordered" evidence="2">
    <location>
        <begin position="618"/>
        <end position="670"/>
    </location>
</feature>
<dbReference type="GeneID" id="68120826"/>
<feature type="region of interest" description="Disordered" evidence="2">
    <location>
        <begin position="1"/>
        <end position="21"/>
    </location>
</feature>
<protein>
    <submittedName>
        <fullName evidence="4">Uncharacterized protein</fullName>
    </submittedName>
</protein>
<accession>A0A6A5BT86</accession>
<dbReference type="AlphaFoldDB" id="A0A6A5BT86"/>
<dbReference type="OrthoDB" id="10376041at2759"/>
<feature type="compositionally biased region" description="Polar residues" evidence="2">
    <location>
        <begin position="632"/>
        <end position="654"/>
    </location>
</feature>
<feature type="compositionally biased region" description="Low complexity" evidence="2">
    <location>
        <begin position="303"/>
        <end position="315"/>
    </location>
</feature>
<feature type="region of interest" description="Disordered" evidence="2">
    <location>
        <begin position="415"/>
        <end position="451"/>
    </location>
</feature>
<evidence type="ECO:0000313" key="5">
    <source>
        <dbReference type="Proteomes" id="UP000444721"/>
    </source>
</evidence>
<dbReference type="VEuPathDB" id="AmoebaDB:NF0020450"/>
<evidence type="ECO:0000313" key="4">
    <source>
        <dbReference type="EMBL" id="KAF0980397.1"/>
    </source>
</evidence>
<proteinExistence type="predicted"/>
<feature type="coiled-coil region" evidence="1">
    <location>
        <begin position="702"/>
        <end position="732"/>
    </location>
</feature>
<evidence type="ECO:0000256" key="1">
    <source>
        <dbReference type="SAM" id="Coils"/>
    </source>
</evidence>
<dbReference type="VEuPathDB" id="AmoebaDB:FDP41_013611"/>
<dbReference type="OMA" id="ELCMVAH"/>
<feature type="transmembrane region" description="Helical" evidence="3">
    <location>
        <begin position="847"/>
        <end position="865"/>
    </location>
</feature>
<feature type="compositionally biased region" description="Basic and acidic residues" evidence="2">
    <location>
        <begin position="415"/>
        <end position="437"/>
    </location>
</feature>
<keyword evidence="1" id="KW-0175">Coiled coil</keyword>
<feature type="compositionally biased region" description="Acidic residues" evidence="2">
    <location>
        <begin position="291"/>
        <end position="302"/>
    </location>
</feature>
<keyword evidence="3" id="KW-0812">Transmembrane</keyword>
<reference evidence="4 5" key="1">
    <citation type="journal article" date="2019" name="Sci. Rep.">
        <title>Nanopore sequencing improves the draft genome of the human pathogenic amoeba Naegleria fowleri.</title>
        <authorList>
            <person name="Liechti N."/>
            <person name="Schurch N."/>
            <person name="Bruggmann R."/>
            <person name="Wittwer M."/>
        </authorList>
    </citation>
    <scope>NUCLEOTIDE SEQUENCE [LARGE SCALE GENOMIC DNA]</scope>
    <source>
        <strain evidence="4 5">ATCC 30894</strain>
    </source>
</reference>
<dbReference type="RefSeq" id="XP_044565110.1">
    <property type="nucleotide sequence ID" value="XM_044704261.1"/>
</dbReference>
<sequence>MKKGHSAHRLSEMTSSAAHTSSTTNVMGNVLSVPSDKHKYYFKFIVNALEILPEKPTYCSNQAHSSLNNKKSTTINSFFKQFSDGPKIPRTAQLEWKRNARKRGKLPVCRYQKSIDQNKPDYYVFYTRDEKSFEFYTRLTLAPTSSGYRDKFLRISLDQLQDDAFASSPPSKLFASKKRICEEEISLAECIQYNGVERNLILMEIPQSALSNVDSSIITTNKTKKKTGLFTLKLGDNSQDQEIVAYLVLRYTVVCSSSDVPQQNATTTSTSTPFIANDVTDDTEVSMTEQEASDSEDEEVFEESNPFKSPRSFSSSFSKTMIENNGSKTQPIVISENDQNYLSFSEKPLTPEKPKTNISLLTKETLFDEKSLLDSENMANSDITVVQQTTEQQKAAEQNADIEQIHDSLQHLEKEAKTQQDETVTKLSQTHDTETNKNSDPQDTTSNDDAEEGSNFFLLDEEEEKDHANTAVPTNYESTFSYASETADSLQNEIRENHEIRVDTISEIEPPRETIETDNIQNDDADCKINTLFSVNGGENQNVTEEDDFDIILSPSHPISHEESGLTEENTEKVQETIIKNISSIETENQPNVINPNVAPLNDQPHQSISTDLLIENNLNTPPQIMPGLLNDNPSSFSSLEESEKTSSQNGTQSGHDETHADNDDDEMFSPLQTSTVAHPQAYSFVESKPNENLTSKIVNSYIKEEKQVEELEELRKKNSELVEQISVQTQKILDLEKYSNSFHPMVISIIWGLICSLLYSISQKEASTINPILVCAFNTIIVYFGVQLTRSLKYYNYGTHLVNYLKEAKFFNRRESMTKKREFENYLQKLFSLEDARFLDDAFRSASWGLVLGFFTVVLKFMFLDRNDATIEVSTDFMTFFKSGILYKCVYRAVSDELFERLFCFLFSLFLFKEFNLKQRMLYVVDRVTNPNHKELYKSMNDFLEKNKIAETSKSTATASHRMGLPDYQSIILSAIISALFSINDSPSQQVFTSDSFFFDKLVGSFAFSYMFFVQERIELCMVAHFCRNFVDVLFGNY</sequence>
<evidence type="ECO:0000256" key="3">
    <source>
        <dbReference type="SAM" id="Phobius"/>
    </source>
</evidence>
<feature type="transmembrane region" description="Helical" evidence="3">
    <location>
        <begin position="769"/>
        <end position="787"/>
    </location>
</feature>
<feature type="region of interest" description="Disordered" evidence="2">
    <location>
        <begin position="281"/>
        <end position="315"/>
    </location>
</feature>
<dbReference type="Proteomes" id="UP000444721">
    <property type="component" value="Unassembled WGS sequence"/>
</dbReference>
<comment type="caution">
    <text evidence="4">The sequence shown here is derived from an EMBL/GenBank/DDBJ whole genome shotgun (WGS) entry which is preliminary data.</text>
</comment>
<evidence type="ECO:0000256" key="2">
    <source>
        <dbReference type="SAM" id="MobiDB-lite"/>
    </source>
</evidence>